<dbReference type="PROSITE" id="PS01358">
    <property type="entry name" value="ZF_RANBP2_1"/>
    <property type="match status" value="1"/>
</dbReference>
<keyword evidence="1" id="KW-0479">Metal-binding</keyword>
<evidence type="ECO:0000256" key="3">
    <source>
        <dbReference type="ARBA" id="ARBA00022833"/>
    </source>
</evidence>
<proteinExistence type="predicted"/>
<reference evidence="6" key="1">
    <citation type="submission" date="2023-10" db="EMBL/GenBank/DDBJ databases">
        <authorList>
            <person name="Chen Y."/>
            <person name="Shah S."/>
            <person name="Dougan E. K."/>
            <person name="Thang M."/>
            <person name="Chan C."/>
        </authorList>
    </citation>
    <scope>NUCLEOTIDE SEQUENCE [LARGE SCALE GENOMIC DNA]</scope>
</reference>
<keyword evidence="7" id="KW-1185">Reference proteome</keyword>
<protein>
    <recommendedName>
        <fullName evidence="5">RanBP2-type domain-containing protein</fullName>
    </recommendedName>
</protein>
<evidence type="ECO:0000259" key="5">
    <source>
        <dbReference type="PROSITE" id="PS01358"/>
    </source>
</evidence>
<keyword evidence="2" id="KW-0863">Zinc-finger</keyword>
<evidence type="ECO:0000313" key="6">
    <source>
        <dbReference type="EMBL" id="CAK0849438.1"/>
    </source>
</evidence>
<comment type="caution">
    <text evidence="6">The sequence shown here is derived from an EMBL/GenBank/DDBJ whole genome shotgun (WGS) entry which is preliminary data.</text>
</comment>
<dbReference type="InterPro" id="IPR001876">
    <property type="entry name" value="Znf_RanBP2"/>
</dbReference>
<evidence type="ECO:0000256" key="4">
    <source>
        <dbReference type="SAM" id="Coils"/>
    </source>
</evidence>
<feature type="domain" description="RanBP2-type" evidence="5">
    <location>
        <begin position="27"/>
        <end position="48"/>
    </location>
</feature>
<gene>
    <name evidence="6" type="ORF">PCOR1329_LOCUS42121</name>
</gene>
<organism evidence="6 7">
    <name type="scientific">Prorocentrum cordatum</name>
    <dbReference type="NCBI Taxonomy" id="2364126"/>
    <lineage>
        <taxon>Eukaryota</taxon>
        <taxon>Sar</taxon>
        <taxon>Alveolata</taxon>
        <taxon>Dinophyceae</taxon>
        <taxon>Prorocentrales</taxon>
        <taxon>Prorocentraceae</taxon>
        <taxon>Prorocentrum</taxon>
    </lineage>
</organism>
<evidence type="ECO:0000256" key="1">
    <source>
        <dbReference type="ARBA" id="ARBA00022723"/>
    </source>
</evidence>
<accession>A0ABN9TTD5</accession>
<dbReference type="EMBL" id="CAUYUJ010015060">
    <property type="protein sequence ID" value="CAK0849438.1"/>
    <property type="molecule type" value="Genomic_DNA"/>
</dbReference>
<dbReference type="Proteomes" id="UP001189429">
    <property type="component" value="Unassembled WGS sequence"/>
</dbReference>
<keyword evidence="4" id="KW-0175">Coiled coil</keyword>
<evidence type="ECO:0000256" key="2">
    <source>
        <dbReference type="ARBA" id="ARBA00022771"/>
    </source>
</evidence>
<feature type="coiled-coil region" evidence="4">
    <location>
        <begin position="151"/>
        <end position="192"/>
    </location>
</feature>
<sequence>MARAWWQESPAQPNYAKKQRWQEEQRWQCRTSGCHSWNQVAAKKCKGCGLKKSWAQVVQSDKVEAPPPWAQRTTTLDSAVGPTTSYTAATAPQIDHNVKIKSLENAMAALPPGDEFQPTREILAKQIQEAKGNVTLSKPLSSQLVSRRSAVERADKRLADSQKTLAKAQGEVSQAAVESEQRKTELQELEAKALQVNAPNSLEASTQSLSRVIADMKSSTVIPQATLREAETEIMRLLAGLQRIATEANAQLTPAQKNA</sequence>
<evidence type="ECO:0000313" key="7">
    <source>
        <dbReference type="Proteomes" id="UP001189429"/>
    </source>
</evidence>
<name>A0ABN9TTD5_9DINO</name>
<keyword evidence="3" id="KW-0862">Zinc</keyword>
<feature type="non-terminal residue" evidence="6">
    <location>
        <position position="259"/>
    </location>
</feature>